<dbReference type="InterPro" id="IPR058031">
    <property type="entry name" value="AAA_lid_NorR"/>
</dbReference>
<keyword evidence="2" id="KW-0067">ATP-binding</keyword>
<organism evidence="6 7">
    <name type="scientific">Elaeis guineensis var. tenera</name>
    <name type="common">Oil palm</name>
    <dbReference type="NCBI Taxonomy" id="51953"/>
    <lineage>
        <taxon>Eukaryota</taxon>
        <taxon>Viridiplantae</taxon>
        <taxon>Streptophyta</taxon>
        <taxon>Embryophyta</taxon>
        <taxon>Tracheophyta</taxon>
        <taxon>Spermatophyta</taxon>
        <taxon>Magnoliopsida</taxon>
        <taxon>Liliopsida</taxon>
        <taxon>Arecaceae</taxon>
        <taxon>Arecoideae</taxon>
        <taxon>Cocoseae</taxon>
        <taxon>Elaeidinae</taxon>
        <taxon>Elaeis</taxon>
    </lineage>
</organism>
<evidence type="ECO:0000313" key="6">
    <source>
        <dbReference type="Proteomes" id="UP000504607"/>
    </source>
</evidence>
<keyword evidence="3" id="KW-0805">Transcription regulation</keyword>
<evidence type="ECO:0000256" key="2">
    <source>
        <dbReference type="ARBA" id="ARBA00022840"/>
    </source>
</evidence>
<accession>A0A6J0PDW7</accession>
<keyword evidence="1" id="KW-0547">Nucleotide-binding</keyword>
<dbReference type="AlphaFoldDB" id="A0A6J0PDW7"/>
<protein>
    <submittedName>
        <fullName evidence="7">Uncharacterized protein LOC109505418</fullName>
    </submittedName>
</protein>
<dbReference type="RefSeq" id="XP_019703462.1">
    <property type="nucleotide sequence ID" value="XM_019847903.1"/>
</dbReference>
<dbReference type="GO" id="GO:0005524">
    <property type="term" value="F:ATP binding"/>
    <property type="evidence" value="ECO:0007669"/>
    <property type="project" value="UniProtKB-KW"/>
</dbReference>
<dbReference type="Gene3D" id="1.10.8.60">
    <property type="match status" value="1"/>
</dbReference>
<dbReference type="SUPFAM" id="SSF46689">
    <property type="entry name" value="Homeodomain-like"/>
    <property type="match status" value="1"/>
</dbReference>
<evidence type="ECO:0000259" key="5">
    <source>
        <dbReference type="PROSITE" id="PS50045"/>
    </source>
</evidence>
<dbReference type="PANTHER" id="PTHR32071:SF120">
    <property type="entry name" value="TRANSCRIPTIONAL REGULATOR-RELATED"/>
    <property type="match status" value="1"/>
</dbReference>
<name>A0A6J0PDW7_ELAGV</name>
<dbReference type="OrthoDB" id="531141at2759"/>
<feature type="non-terminal residue" evidence="7">
    <location>
        <position position="1"/>
    </location>
</feature>
<dbReference type="InterPro" id="IPR025944">
    <property type="entry name" value="Sigma_54_int_dom_CS"/>
</dbReference>
<feature type="domain" description="Sigma-54 factor interaction" evidence="5">
    <location>
        <begin position="1"/>
        <end position="38"/>
    </location>
</feature>
<dbReference type="Pfam" id="PF02954">
    <property type="entry name" value="HTH_8"/>
    <property type="match status" value="1"/>
</dbReference>
<dbReference type="Gene3D" id="1.10.10.60">
    <property type="entry name" value="Homeodomain-like"/>
    <property type="match status" value="1"/>
</dbReference>
<evidence type="ECO:0000256" key="4">
    <source>
        <dbReference type="ARBA" id="ARBA00023163"/>
    </source>
</evidence>
<keyword evidence="6" id="KW-1185">Reference proteome</keyword>
<gene>
    <name evidence="7" type="primary">LOC109505418</name>
</gene>
<proteinExistence type="predicted"/>
<dbReference type="Pfam" id="PF25601">
    <property type="entry name" value="AAA_lid_14"/>
    <property type="match status" value="1"/>
</dbReference>
<evidence type="ECO:0000256" key="3">
    <source>
        <dbReference type="ARBA" id="ARBA00023015"/>
    </source>
</evidence>
<sequence>EQNRRNLSLSEDALRAIEAHTWPGNIRELENCIKRATIMADGSQVTADDLGLTVPAGEEGDASLDLRTVRDEAEKKAVIAAMARSNGNVLKAAELLGVSRPTLYDLMHRLGLK</sequence>
<keyword evidence="4" id="KW-0804">Transcription</keyword>
<dbReference type="GO" id="GO:0006355">
    <property type="term" value="P:regulation of DNA-templated transcription"/>
    <property type="evidence" value="ECO:0007669"/>
    <property type="project" value="InterPro"/>
</dbReference>
<dbReference type="GO" id="GO:0043565">
    <property type="term" value="F:sequence-specific DNA binding"/>
    <property type="evidence" value="ECO:0007669"/>
    <property type="project" value="InterPro"/>
</dbReference>
<dbReference type="Proteomes" id="UP000504607">
    <property type="component" value="Unplaced"/>
</dbReference>
<reference evidence="7" key="1">
    <citation type="submission" date="2025-08" db="UniProtKB">
        <authorList>
            <consortium name="RefSeq"/>
        </authorList>
    </citation>
    <scope>IDENTIFICATION</scope>
</reference>
<evidence type="ECO:0000313" key="7">
    <source>
        <dbReference type="RefSeq" id="XP_019703462.1"/>
    </source>
</evidence>
<dbReference type="PRINTS" id="PR01590">
    <property type="entry name" value="HTHFIS"/>
</dbReference>
<dbReference type="InterPro" id="IPR002078">
    <property type="entry name" value="Sigma_54_int"/>
</dbReference>
<evidence type="ECO:0000256" key="1">
    <source>
        <dbReference type="ARBA" id="ARBA00022741"/>
    </source>
</evidence>
<dbReference type="PROSITE" id="PS00688">
    <property type="entry name" value="SIGMA54_INTERACT_3"/>
    <property type="match status" value="1"/>
</dbReference>
<dbReference type="InterPro" id="IPR009057">
    <property type="entry name" value="Homeodomain-like_sf"/>
</dbReference>
<dbReference type="InParanoid" id="A0A6J0PDW7"/>
<dbReference type="PANTHER" id="PTHR32071">
    <property type="entry name" value="TRANSCRIPTIONAL REGULATORY PROTEIN"/>
    <property type="match status" value="1"/>
</dbReference>
<dbReference type="PROSITE" id="PS50045">
    <property type="entry name" value="SIGMA54_INTERACT_4"/>
    <property type="match status" value="1"/>
</dbReference>
<dbReference type="InterPro" id="IPR002197">
    <property type="entry name" value="HTH_Fis"/>
</dbReference>